<evidence type="ECO:0000313" key="5">
    <source>
        <dbReference type="EnsemblMetazoa" id="NP_001139718.1"/>
    </source>
</evidence>
<dbReference type="EMBL" id="EU935627">
    <property type="protein sequence ID" value="ACG61189.1"/>
    <property type="molecule type" value="mRNA"/>
</dbReference>
<dbReference type="AlphaFoldDB" id="C0J8H5"/>
<reference evidence="4" key="2">
    <citation type="journal article" date="2009" name="Genomics">
        <title>A comparative analysis of serpin genes in the silkworm genome.</title>
        <authorList>
            <person name="Zou Z."/>
            <person name="Picheng Z."/>
            <person name="Weng H."/>
            <person name="Mita K."/>
            <person name="Jiang H."/>
        </authorList>
    </citation>
    <scope>NUCLEOTIDE SEQUENCE</scope>
</reference>
<dbReference type="PANTHER" id="PTHR11461:SF372">
    <property type="entry name" value="ACCESSORY GLAND PROTEIN ACP76A-RELATED"/>
    <property type="match status" value="1"/>
</dbReference>
<dbReference type="InterPro" id="IPR023796">
    <property type="entry name" value="Serpin_dom"/>
</dbReference>
<dbReference type="GO" id="GO:0005615">
    <property type="term" value="C:extracellular space"/>
    <property type="evidence" value="ECO:0007669"/>
    <property type="project" value="InterPro"/>
</dbReference>
<keyword evidence="2" id="KW-0722">Serine protease inhibitor</keyword>
<dbReference type="Gene3D" id="3.30.497.10">
    <property type="entry name" value="Antithrombin, subunit I, domain 2"/>
    <property type="match status" value="1"/>
</dbReference>
<evidence type="ECO:0000256" key="2">
    <source>
        <dbReference type="ARBA" id="ARBA00022900"/>
    </source>
</evidence>
<keyword evidence="6" id="KW-1185">Reference proteome</keyword>
<dbReference type="SUPFAM" id="SSF56574">
    <property type="entry name" value="Serpins"/>
    <property type="match status" value="1"/>
</dbReference>
<dbReference type="InterPro" id="IPR036186">
    <property type="entry name" value="Serpin_sf"/>
</dbReference>
<evidence type="ECO:0000256" key="1">
    <source>
        <dbReference type="ARBA" id="ARBA00022690"/>
    </source>
</evidence>
<keyword evidence="1" id="KW-0646">Protease inhibitor</keyword>
<dbReference type="Pfam" id="PF00079">
    <property type="entry name" value="Serpin"/>
    <property type="match status" value="1"/>
</dbReference>
<evidence type="ECO:0000313" key="4">
    <source>
        <dbReference type="EMBL" id="ACG61189.1"/>
    </source>
</evidence>
<name>C0J8H5_BOMMO</name>
<evidence type="ECO:0000313" key="6">
    <source>
        <dbReference type="Proteomes" id="UP000005204"/>
    </source>
</evidence>
<reference evidence="5" key="3">
    <citation type="submission" date="2022-06" db="UniProtKB">
        <authorList>
            <consortium name="EnsemblMetazoa"/>
        </authorList>
    </citation>
    <scope>IDENTIFICATION</scope>
    <source>
        <strain evidence="5">p50T (Dazao)</strain>
    </source>
</reference>
<reference evidence="6" key="1">
    <citation type="journal article" date="2008" name="Insect Biochem. Mol. Biol.">
        <title>The genome of a lepidopteran model insect, the silkworm Bombyx mori.</title>
        <authorList>
            <consortium name="International Silkworm Genome Consortium"/>
        </authorList>
    </citation>
    <scope>NUCLEOTIDE SEQUENCE [LARGE SCALE GENOMIC DNA]</scope>
    <source>
        <strain evidence="6">p50T</strain>
    </source>
</reference>
<proteinExistence type="evidence at transcript level"/>
<organism evidence="4">
    <name type="scientific">Bombyx mori</name>
    <name type="common">Silk moth</name>
    <dbReference type="NCBI Taxonomy" id="7091"/>
    <lineage>
        <taxon>Eukaryota</taxon>
        <taxon>Metazoa</taxon>
        <taxon>Ecdysozoa</taxon>
        <taxon>Arthropoda</taxon>
        <taxon>Hexapoda</taxon>
        <taxon>Insecta</taxon>
        <taxon>Pterygota</taxon>
        <taxon>Neoptera</taxon>
        <taxon>Endopterygota</taxon>
        <taxon>Lepidoptera</taxon>
        <taxon>Glossata</taxon>
        <taxon>Ditrysia</taxon>
        <taxon>Bombycoidea</taxon>
        <taxon>Bombycidae</taxon>
        <taxon>Bombycinae</taxon>
        <taxon>Bombyx</taxon>
    </lineage>
</organism>
<dbReference type="Proteomes" id="UP000005204">
    <property type="component" value="Unassembled WGS sequence"/>
</dbReference>
<dbReference type="InterPro" id="IPR000215">
    <property type="entry name" value="Serpin_fam"/>
</dbReference>
<dbReference type="Gene3D" id="2.30.39.10">
    <property type="entry name" value="Alpha-1-antitrypsin, domain 1"/>
    <property type="match status" value="1"/>
</dbReference>
<evidence type="ECO:0000259" key="3">
    <source>
        <dbReference type="Pfam" id="PF00079"/>
    </source>
</evidence>
<dbReference type="GO" id="GO:0004867">
    <property type="term" value="F:serine-type endopeptidase inhibitor activity"/>
    <property type="evidence" value="ECO:0007669"/>
    <property type="project" value="UniProtKB-KW"/>
</dbReference>
<feature type="domain" description="Serpin" evidence="3">
    <location>
        <begin position="9"/>
        <end position="222"/>
    </location>
</feature>
<gene>
    <name evidence="5" type="primary">100272191</name>
</gene>
<dbReference type="InterPro" id="IPR042178">
    <property type="entry name" value="Serpin_sf_1"/>
</dbReference>
<dbReference type="KEGG" id="bmor:100272191"/>
<sequence>MHRIRDRIPLNPSSNLLSVNGKYYQFSLNDFRPNEVKDKDFRSGQGRSEKVQTLIKKDALTYLDSSYLKSKVVRLPNDKYNQYLVLVLPHSHKDIKDVIKKLEDSKTFRSTVVNLEGGQVSAVNLHIPIVTEGYTEDMKRTLDKTVKVTKVFDPKTSGLNNVYNKDETTYVSKALSTVIFDMSSFQIEPEPSRDELKRRAGYPHVLRDHHFKADHPFIFYLISGNIPVLSGVIA</sequence>
<dbReference type="InterPro" id="IPR042185">
    <property type="entry name" value="Serpin_sf_2"/>
</dbReference>
<dbReference type="PANTHER" id="PTHR11461">
    <property type="entry name" value="SERINE PROTEASE INHIBITOR, SERPIN"/>
    <property type="match status" value="1"/>
</dbReference>
<dbReference type="EnsemblMetazoa" id="NM_001146246.1">
    <property type="protein sequence ID" value="NP_001139718.1"/>
    <property type="gene ID" value="GeneID_100272191"/>
</dbReference>
<protein>
    <submittedName>
        <fullName evidence="4">Serpin-26</fullName>
    </submittedName>
</protein>
<accession>C0J8H5</accession>